<gene>
    <name evidence="1" type="ORF">C7B64_20905</name>
</gene>
<evidence type="ECO:0000313" key="2">
    <source>
        <dbReference type="Proteomes" id="UP000238762"/>
    </source>
</evidence>
<keyword evidence="2" id="KW-1185">Reference proteome</keyword>
<sequence>MRLPMNFFPQDKKQRNILIAIAAIGGLLLAGEVSRWIARSQQEERYKAESLERLKARCEEEKRDPGTFLIWCPELEQRLKNQKS</sequence>
<reference evidence="1 2" key="1">
    <citation type="submission" date="2018-02" db="EMBL/GenBank/DDBJ databases">
        <authorList>
            <person name="Cohen D.B."/>
            <person name="Kent A.D."/>
        </authorList>
    </citation>
    <scope>NUCLEOTIDE SEQUENCE [LARGE SCALE GENOMIC DNA]</scope>
    <source>
        <strain evidence="1 2">CCAP 1448/3</strain>
    </source>
</reference>
<dbReference type="Proteomes" id="UP000238762">
    <property type="component" value="Unassembled WGS sequence"/>
</dbReference>
<evidence type="ECO:0000313" key="1">
    <source>
        <dbReference type="EMBL" id="PSB00949.1"/>
    </source>
</evidence>
<accession>A0A2T1BY53</accession>
<proteinExistence type="predicted"/>
<protein>
    <submittedName>
        <fullName evidence="1">Uncharacterized protein</fullName>
    </submittedName>
</protein>
<organism evidence="1 2">
    <name type="scientific">Merismopedia glauca CCAP 1448/3</name>
    <dbReference type="NCBI Taxonomy" id="1296344"/>
    <lineage>
        <taxon>Bacteria</taxon>
        <taxon>Bacillati</taxon>
        <taxon>Cyanobacteriota</taxon>
        <taxon>Cyanophyceae</taxon>
        <taxon>Synechococcales</taxon>
        <taxon>Merismopediaceae</taxon>
        <taxon>Merismopedia</taxon>
    </lineage>
</organism>
<name>A0A2T1BY53_9CYAN</name>
<dbReference type="EMBL" id="PVWJ01000145">
    <property type="protein sequence ID" value="PSB00949.1"/>
    <property type="molecule type" value="Genomic_DNA"/>
</dbReference>
<dbReference type="AlphaFoldDB" id="A0A2T1BY53"/>
<reference evidence="1 2" key="2">
    <citation type="submission" date="2018-03" db="EMBL/GenBank/DDBJ databases">
        <title>The ancient ancestry and fast evolution of plastids.</title>
        <authorList>
            <person name="Moore K.R."/>
            <person name="Magnabosco C."/>
            <person name="Momper L."/>
            <person name="Gold D.A."/>
            <person name="Bosak T."/>
            <person name="Fournier G.P."/>
        </authorList>
    </citation>
    <scope>NUCLEOTIDE SEQUENCE [LARGE SCALE GENOMIC DNA]</scope>
    <source>
        <strain evidence="1 2">CCAP 1448/3</strain>
    </source>
</reference>
<comment type="caution">
    <text evidence="1">The sequence shown here is derived from an EMBL/GenBank/DDBJ whole genome shotgun (WGS) entry which is preliminary data.</text>
</comment>